<gene>
    <name evidence="9" type="ordered locus">Psta_0959</name>
</gene>
<feature type="transmembrane region" description="Helical" evidence="7">
    <location>
        <begin position="20"/>
        <end position="53"/>
    </location>
</feature>
<feature type="transmembrane region" description="Helical" evidence="7">
    <location>
        <begin position="74"/>
        <end position="94"/>
    </location>
</feature>
<dbReference type="GO" id="GO:0005886">
    <property type="term" value="C:plasma membrane"/>
    <property type="evidence" value="ECO:0007669"/>
    <property type="project" value="UniProtKB-SubCell"/>
</dbReference>
<evidence type="ECO:0000259" key="8">
    <source>
        <dbReference type="Pfam" id="PF01618"/>
    </source>
</evidence>
<evidence type="ECO:0000256" key="3">
    <source>
        <dbReference type="ARBA" id="ARBA00022692"/>
    </source>
</evidence>
<comment type="similarity">
    <text evidence="6">Belongs to the exbB/tolQ family.</text>
</comment>
<dbReference type="OrthoDB" id="284450at2"/>
<comment type="subcellular location">
    <subcellularLocation>
        <location evidence="1">Cell membrane</location>
        <topology evidence="1">Multi-pass membrane protein</topology>
    </subcellularLocation>
    <subcellularLocation>
        <location evidence="6">Membrane</location>
        <topology evidence="6">Multi-pass membrane protein</topology>
    </subcellularLocation>
</comment>
<keyword evidence="3 7" id="KW-0812">Transmembrane</keyword>
<evidence type="ECO:0000256" key="6">
    <source>
        <dbReference type="RuleBase" id="RU004057"/>
    </source>
</evidence>
<dbReference type="GO" id="GO:0015031">
    <property type="term" value="P:protein transport"/>
    <property type="evidence" value="ECO:0007669"/>
    <property type="project" value="UniProtKB-KW"/>
</dbReference>
<sequence length="152" mass="16132">MEADNFESFEMDVAPQQPRSYLHFLIVSLGLRYTIGLPLVALLSFIAIVLLLLFGKNRYVGAAILTILPMEPLMGMYAFVDGLIASFQVISMAGVAPKPADMAEGFAMSLVATLVSLALSCPIFLTAAVGLSIRAILPDTQPVGSAPSKTTP</sequence>
<accession>D2R7E8</accession>
<reference evidence="9 10" key="1">
    <citation type="journal article" date="2009" name="Stand. Genomic Sci.">
        <title>Complete genome sequence of Pirellula staleyi type strain (ATCC 27377).</title>
        <authorList>
            <person name="Clum A."/>
            <person name="Tindall B.J."/>
            <person name="Sikorski J."/>
            <person name="Ivanova N."/>
            <person name="Mavrommatis K."/>
            <person name="Lucas S."/>
            <person name="Glavina del Rio T."/>
            <person name="Nolan M."/>
            <person name="Chen F."/>
            <person name="Tice H."/>
            <person name="Pitluck S."/>
            <person name="Cheng J.F."/>
            <person name="Chertkov O."/>
            <person name="Brettin T."/>
            <person name="Han C."/>
            <person name="Detter J.C."/>
            <person name="Kuske C."/>
            <person name="Bruce D."/>
            <person name="Goodwin L."/>
            <person name="Ovchinikova G."/>
            <person name="Pati A."/>
            <person name="Mikhailova N."/>
            <person name="Chen A."/>
            <person name="Palaniappan K."/>
            <person name="Land M."/>
            <person name="Hauser L."/>
            <person name="Chang Y.J."/>
            <person name="Jeffries C.D."/>
            <person name="Chain P."/>
            <person name="Rohde M."/>
            <person name="Goker M."/>
            <person name="Bristow J."/>
            <person name="Eisen J.A."/>
            <person name="Markowitz V."/>
            <person name="Hugenholtz P."/>
            <person name="Kyrpides N.C."/>
            <person name="Klenk H.P."/>
            <person name="Lapidus A."/>
        </authorList>
    </citation>
    <scope>NUCLEOTIDE SEQUENCE [LARGE SCALE GENOMIC DNA]</scope>
    <source>
        <strain evidence="10">ATCC 27377 / DSM 6068 / ICPB 4128</strain>
    </source>
</reference>
<keyword evidence="6" id="KW-0813">Transport</keyword>
<evidence type="ECO:0000256" key="2">
    <source>
        <dbReference type="ARBA" id="ARBA00022475"/>
    </source>
</evidence>
<feature type="transmembrane region" description="Helical" evidence="7">
    <location>
        <begin position="106"/>
        <end position="131"/>
    </location>
</feature>
<evidence type="ECO:0000256" key="5">
    <source>
        <dbReference type="ARBA" id="ARBA00023136"/>
    </source>
</evidence>
<evidence type="ECO:0000256" key="1">
    <source>
        <dbReference type="ARBA" id="ARBA00004651"/>
    </source>
</evidence>
<dbReference type="KEGG" id="psl:Psta_0959"/>
<evidence type="ECO:0000313" key="10">
    <source>
        <dbReference type="Proteomes" id="UP000001887"/>
    </source>
</evidence>
<dbReference type="STRING" id="530564.Psta_0959"/>
<keyword evidence="4 7" id="KW-1133">Transmembrane helix</keyword>
<dbReference type="eggNOG" id="COG0811">
    <property type="taxonomic scope" value="Bacteria"/>
</dbReference>
<dbReference type="Pfam" id="PF01618">
    <property type="entry name" value="MotA_ExbB"/>
    <property type="match status" value="1"/>
</dbReference>
<keyword evidence="10" id="KW-1185">Reference proteome</keyword>
<keyword evidence="6" id="KW-0653">Protein transport</keyword>
<dbReference type="Proteomes" id="UP000001887">
    <property type="component" value="Chromosome"/>
</dbReference>
<proteinExistence type="inferred from homology"/>
<dbReference type="AlphaFoldDB" id="D2R7E8"/>
<keyword evidence="2" id="KW-1003">Cell membrane</keyword>
<feature type="domain" description="MotA/TolQ/ExbB proton channel" evidence="8">
    <location>
        <begin position="66"/>
        <end position="127"/>
    </location>
</feature>
<protein>
    <recommendedName>
        <fullName evidence="8">MotA/TolQ/ExbB proton channel domain-containing protein</fullName>
    </recommendedName>
</protein>
<dbReference type="InterPro" id="IPR002898">
    <property type="entry name" value="MotA_ExbB_proton_chnl"/>
</dbReference>
<dbReference type="EMBL" id="CP001848">
    <property type="protein sequence ID" value="ADB15644.1"/>
    <property type="molecule type" value="Genomic_DNA"/>
</dbReference>
<evidence type="ECO:0000256" key="4">
    <source>
        <dbReference type="ARBA" id="ARBA00022989"/>
    </source>
</evidence>
<keyword evidence="5 7" id="KW-0472">Membrane</keyword>
<dbReference type="HOGENOM" id="CLU_1720652_0_0_0"/>
<evidence type="ECO:0000256" key="7">
    <source>
        <dbReference type="SAM" id="Phobius"/>
    </source>
</evidence>
<organism evidence="9 10">
    <name type="scientific">Pirellula staleyi (strain ATCC 27377 / DSM 6068 / ICPB 4128)</name>
    <name type="common">Pirella staleyi</name>
    <dbReference type="NCBI Taxonomy" id="530564"/>
    <lineage>
        <taxon>Bacteria</taxon>
        <taxon>Pseudomonadati</taxon>
        <taxon>Planctomycetota</taxon>
        <taxon>Planctomycetia</taxon>
        <taxon>Pirellulales</taxon>
        <taxon>Pirellulaceae</taxon>
        <taxon>Pirellula</taxon>
    </lineage>
</organism>
<evidence type="ECO:0000313" key="9">
    <source>
        <dbReference type="EMBL" id="ADB15644.1"/>
    </source>
</evidence>
<name>D2R7E8_PIRSD</name>